<evidence type="ECO:0000256" key="4">
    <source>
        <dbReference type="ARBA" id="ARBA00022679"/>
    </source>
</evidence>
<evidence type="ECO:0000256" key="9">
    <source>
        <dbReference type="NCBIfam" id="TIGR00751"/>
    </source>
</evidence>
<comment type="caution">
    <text evidence="10">The sequence shown here is derived from an EMBL/GenBank/DDBJ whole genome shotgun (WGS) entry which is preliminary data.</text>
</comment>
<dbReference type="EC" id="2.5.1.74" evidence="8 9"/>
<reference evidence="10 11" key="1">
    <citation type="submission" date="2017-11" db="EMBL/GenBank/DDBJ databases">
        <title>Draft genome sequence of magnetotactic bacterium Magnetospirillum kuznetsovii LBB-42.</title>
        <authorList>
            <person name="Grouzdev D.S."/>
            <person name="Rysina M.S."/>
            <person name="Baslerov R.V."/>
            <person name="Koziaeva V."/>
        </authorList>
    </citation>
    <scope>NUCLEOTIDE SEQUENCE [LARGE SCALE GENOMIC DNA]</scope>
    <source>
        <strain evidence="10 11">LBB-42</strain>
    </source>
</reference>
<keyword evidence="5 8" id="KW-0812">Transmembrane</keyword>
<comment type="catalytic activity">
    <reaction evidence="8">
        <text>an all-trans-polyprenyl diphosphate + 1,4-dihydroxy-2-naphthoate + H(+) = a 2-demethylmenaquinol + CO2 + diphosphate</text>
        <dbReference type="Rhea" id="RHEA:26478"/>
        <dbReference type="Rhea" id="RHEA-COMP:9563"/>
        <dbReference type="Rhea" id="RHEA-COMP:9564"/>
        <dbReference type="ChEBI" id="CHEBI:11173"/>
        <dbReference type="ChEBI" id="CHEBI:15378"/>
        <dbReference type="ChEBI" id="CHEBI:16526"/>
        <dbReference type="ChEBI" id="CHEBI:33019"/>
        <dbReference type="ChEBI" id="CHEBI:55437"/>
        <dbReference type="ChEBI" id="CHEBI:58914"/>
        <dbReference type="EC" id="2.5.1.74"/>
    </reaction>
</comment>
<evidence type="ECO:0000256" key="8">
    <source>
        <dbReference type="HAMAP-Rule" id="MF_01937"/>
    </source>
</evidence>
<dbReference type="InterPro" id="IPR004657">
    <property type="entry name" value="MenA"/>
</dbReference>
<dbReference type="GO" id="GO:0042371">
    <property type="term" value="P:vitamin K biosynthetic process"/>
    <property type="evidence" value="ECO:0007669"/>
    <property type="project" value="TreeGrafter"/>
</dbReference>
<evidence type="ECO:0000313" key="10">
    <source>
        <dbReference type="EMBL" id="RAU22107.1"/>
    </source>
</evidence>
<keyword evidence="11" id="KW-1185">Reference proteome</keyword>
<dbReference type="Proteomes" id="UP000251075">
    <property type="component" value="Unassembled WGS sequence"/>
</dbReference>
<comment type="pathway">
    <text evidence="8">Quinol/quinone metabolism; menaquinone biosynthesis; menaquinol from 1,4-dihydroxy-2-naphthoate: step 1/2.</text>
</comment>
<feature type="transmembrane region" description="Helical" evidence="8">
    <location>
        <begin position="291"/>
        <end position="314"/>
    </location>
</feature>
<evidence type="ECO:0000256" key="6">
    <source>
        <dbReference type="ARBA" id="ARBA00022989"/>
    </source>
</evidence>
<dbReference type="RefSeq" id="WP_112144399.1">
    <property type="nucleotide sequence ID" value="NZ_PGTO01000006.1"/>
</dbReference>
<keyword evidence="4 8" id="KW-0808">Transferase</keyword>
<evidence type="ECO:0000256" key="7">
    <source>
        <dbReference type="ARBA" id="ARBA00023136"/>
    </source>
</evidence>
<keyword evidence="3 8" id="KW-1003">Cell membrane</keyword>
<evidence type="ECO:0000256" key="5">
    <source>
        <dbReference type="ARBA" id="ARBA00022692"/>
    </source>
</evidence>
<dbReference type="InterPro" id="IPR044878">
    <property type="entry name" value="UbiA_sf"/>
</dbReference>
<dbReference type="InterPro" id="IPR026046">
    <property type="entry name" value="UBIAD1"/>
</dbReference>
<dbReference type="EMBL" id="PGTO01000006">
    <property type="protein sequence ID" value="RAU22107.1"/>
    <property type="molecule type" value="Genomic_DNA"/>
</dbReference>
<dbReference type="PANTHER" id="PTHR13929:SF0">
    <property type="entry name" value="UBIA PRENYLTRANSFERASE DOMAIN-CONTAINING PROTEIN 1"/>
    <property type="match status" value="1"/>
</dbReference>
<organism evidence="10 11">
    <name type="scientific">Paramagnetospirillum kuznetsovii</name>
    <dbReference type="NCBI Taxonomy" id="2053833"/>
    <lineage>
        <taxon>Bacteria</taxon>
        <taxon>Pseudomonadati</taxon>
        <taxon>Pseudomonadota</taxon>
        <taxon>Alphaproteobacteria</taxon>
        <taxon>Rhodospirillales</taxon>
        <taxon>Magnetospirillaceae</taxon>
        <taxon>Paramagnetospirillum</taxon>
    </lineage>
</organism>
<dbReference type="GO" id="GO:0046428">
    <property type="term" value="F:1,4-dihydroxy-2-naphthoate polyprenyltransferase activity"/>
    <property type="evidence" value="ECO:0007669"/>
    <property type="project" value="UniProtKB-UniRule"/>
</dbReference>
<dbReference type="GO" id="GO:0005886">
    <property type="term" value="C:plasma membrane"/>
    <property type="evidence" value="ECO:0007669"/>
    <property type="project" value="UniProtKB-SubCell"/>
</dbReference>
<proteinExistence type="inferred from homology"/>
<dbReference type="OrthoDB" id="9767568at2"/>
<dbReference type="HAMAP" id="MF_01937">
    <property type="entry name" value="MenA_1"/>
    <property type="match status" value="1"/>
</dbReference>
<gene>
    <name evidence="8" type="primary">menA</name>
    <name evidence="10" type="ORF">CU669_10550</name>
</gene>
<feature type="transmembrane region" description="Helical" evidence="8">
    <location>
        <begin position="196"/>
        <end position="218"/>
    </location>
</feature>
<comment type="caution">
    <text evidence="8">Lacks conserved residue(s) required for the propagation of feature annotation.</text>
</comment>
<protein>
    <recommendedName>
        <fullName evidence="8 9">1,4-dihydroxy-2-naphthoate octaprenyltransferase</fullName>
        <shortName evidence="8">DHNA-octaprenyltransferase</shortName>
        <ecNumber evidence="8 9">2.5.1.74</ecNumber>
    </recommendedName>
</protein>
<dbReference type="PANTHER" id="PTHR13929">
    <property type="entry name" value="1,4-DIHYDROXY-2-NAPHTHOATE OCTAPRENYLTRANSFERASE"/>
    <property type="match status" value="1"/>
</dbReference>
<dbReference type="NCBIfam" id="TIGR00751">
    <property type="entry name" value="menA"/>
    <property type="match status" value="1"/>
</dbReference>
<evidence type="ECO:0000256" key="2">
    <source>
        <dbReference type="ARBA" id="ARBA00022428"/>
    </source>
</evidence>
<keyword evidence="2 8" id="KW-0474">Menaquinone biosynthesis</keyword>
<dbReference type="Gene3D" id="1.10.357.140">
    <property type="entry name" value="UbiA prenyltransferase"/>
    <property type="match status" value="1"/>
</dbReference>
<evidence type="ECO:0000256" key="3">
    <source>
        <dbReference type="ARBA" id="ARBA00022475"/>
    </source>
</evidence>
<dbReference type="UniPathway" id="UPA00079">
    <property type="reaction ID" value="UER00168"/>
</dbReference>
<dbReference type="AlphaFoldDB" id="A0A364NYW9"/>
<dbReference type="PIRSF" id="PIRSF005355">
    <property type="entry name" value="UBIAD1"/>
    <property type="match status" value="1"/>
</dbReference>
<feature type="transmembrane region" description="Helical" evidence="8">
    <location>
        <begin position="172"/>
        <end position="190"/>
    </location>
</feature>
<keyword evidence="7 8" id="KW-0472">Membrane</keyword>
<feature type="transmembrane region" description="Helical" evidence="8">
    <location>
        <begin position="120"/>
        <end position="137"/>
    </location>
</feature>
<comment type="subcellular location">
    <subcellularLocation>
        <location evidence="8">Cell membrane</location>
        <topology evidence="8">Multi-pass membrane protein</topology>
    </subcellularLocation>
    <subcellularLocation>
        <location evidence="1">Membrane</location>
        <topology evidence="1">Multi-pass membrane protein</topology>
    </subcellularLocation>
</comment>
<feature type="transmembrane region" description="Helical" evidence="8">
    <location>
        <begin position="260"/>
        <end position="279"/>
    </location>
</feature>
<evidence type="ECO:0000256" key="1">
    <source>
        <dbReference type="ARBA" id="ARBA00004141"/>
    </source>
</evidence>
<evidence type="ECO:0000313" key="11">
    <source>
        <dbReference type="Proteomes" id="UP000251075"/>
    </source>
</evidence>
<accession>A0A364NYW9</accession>
<dbReference type="CDD" id="cd13962">
    <property type="entry name" value="PT_UbiA_UBIAD1"/>
    <property type="match status" value="1"/>
</dbReference>
<sequence length="315" mass="32747">MKLETGLPDNAAVEIKDQAASRADQPPAGWRLWWLAIRPKTLTISVAPVMAGTALAFHDTGAMDPRPVLASLVGALAIQAGTNLYNDVADALRGGDQPMRQGPPRVTALGWASPERVRHAALVCFALAALVGLYLAWLGGWPIIALGLASLAAGWGYSGGPRPIAYTPLGEFFVIAFFGLGAVGGTYYLQTQTMTSVVAISGIAIGAIAAAVLMANNYRDMEPDRLAGRRTLAILAGAETSKLIYGVLVLLPMGLLASPWGPSGGILTLGAVPLALFLFRRFVGEARGPGFNAILASTARLQLIVAALLAVGVVL</sequence>
<dbReference type="Pfam" id="PF01040">
    <property type="entry name" value="UbiA"/>
    <property type="match status" value="1"/>
</dbReference>
<comment type="similarity">
    <text evidence="8">Belongs to the MenA family. Type 1 subfamily.</text>
</comment>
<keyword evidence="6 8" id="KW-1133">Transmembrane helix</keyword>
<comment type="function">
    <text evidence="8">Conversion of 1,4-dihydroxy-2-naphthoate (DHNA) to demethylmenaquinone (DMK).</text>
</comment>
<dbReference type="NCBIfam" id="NF004751">
    <property type="entry name" value="PRK06080.1-3"/>
    <property type="match status" value="1"/>
</dbReference>
<dbReference type="InterPro" id="IPR000537">
    <property type="entry name" value="UbiA_prenyltransferase"/>
</dbReference>
<dbReference type="GO" id="GO:0009234">
    <property type="term" value="P:menaquinone biosynthetic process"/>
    <property type="evidence" value="ECO:0007669"/>
    <property type="project" value="UniProtKB-UniRule"/>
</dbReference>
<name>A0A364NYW9_9PROT</name>